<dbReference type="CDD" id="cd06579">
    <property type="entry name" value="TM_PBP1_transp_AraH_like"/>
    <property type="match status" value="1"/>
</dbReference>
<feature type="transmembrane region" description="Helical" evidence="6">
    <location>
        <begin position="38"/>
        <end position="59"/>
    </location>
</feature>
<dbReference type="PANTHER" id="PTHR32196">
    <property type="entry name" value="ABC TRANSPORTER PERMEASE PROTEIN YPHD-RELATED-RELATED"/>
    <property type="match status" value="1"/>
</dbReference>
<dbReference type="EMBL" id="RCHT01000005">
    <property type="protein sequence ID" value="RLL12823.1"/>
    <property type="molecule type" value="Genomic_DNA"/>
</dbReference>
<protein>
    <submittedName>
        <fullName evidence="7">ABC transporter permease</fullName>
    </submittedName>
</protein>
<dbReference type="GO" id="GO:0005886">
    <property type="term" value="C:plasma membrane"/>
    <property type="evidence" value="ECO:0007669"/>
    <property type="project" value="UniProtKB-SubCell"/>
</dbReference>
<feature type="transmembrane region" description="Helical" evidence="6">
    <location>
        <begin position="156"/>
        <end position="176"/>
    </location>
</feature>
<evidence type="ECO:0000313" key="7">
    <source>
        <dbReference type="EMBL" id="RLL12823.1"/>
    </source>
</evidence>
<keyword evidence="2" id="KW-1003">Cell membrane</keyword>
<feature type="transmembrane region" description="Helical" evidence="6">
    <location>
        <begin position="287"/>
        <end position="306"/>
    </location>
</feature>
<evidence type="ECO:0000256" key="4">
    <source>
        <dbReference type="ARBA" id="ARBA00022989"/>
    </source>
</evidence>
<evidence type="ECO:0000256" key="2">
    <source>
        <dbReference type="ARBA" id="ARBA00022475"/>
    </source>
</evidence>
<sequence>MSRRALSSNLLGLFVVLILMCVVFTILKPGFLTGKNLLNILTAASLSGLIAIGESYLIIAGQIDLSPGAIAAFAGVFSALLAQRGMPILLIILITVAMGALFGAVSAFQVNALKIQPFIATLAVMSIARGLAYIICAGKPVFISHNTYIKIGITRILGIPLPVIILVVMFLVWGVALSKTRFGRNVYAVGGNPAAARLAGINADAVKRGLFILSSCLASLGGIILASRMNTGQPGAASDVDFDAITASVLGGIAMTGGTGSLSGTFLGVLILQGFNNGLLLLNVSTFWQDVARGLLMMFALTFDFYRKQRREG</sequence>
<dbReference type="Proteomes" id="UP000276301">
    <property type="component" value="Unassembled WGS sequence"/>
</dbReference>
<feature type="transmembrane region" description="Helical" evidence="6">
    <location>
        <begin position="115"/>
        <end position="135"/>
    </location>
</feature>
<organism evidence="7 8">
    <name type="scientific">Anaerotruncus massiliensis</name>
    <name type="common">ex Liu et al. 2021</name>
    <dbReference type="NCBI Taxonomy" id="2321404"/>
    <lineage>
        <taxon>Bacteria</taxon>
        <taxon>Bacillati</taxon>
        <taxon>Bacillota</taxon>
        <taxon>Clostridia</taxon>
        <taxon>Eubacteriales</taxon>
        <taxon>Oscillospiraceae</taxon>
        <taxon>Anaerotruncus</taxon>
    </lineage>
</organism>
<keyword evidence="5 6" id="KW-0472">Membrane</keyword>
<evidence type="ECO:0000256" key="5">
    <source>
        <dbReference type="ARBA" id="ARBA00023136"/>
    </source>
</evidence>
<proteinExistence type="predicted"/>
<comment type="subcellular location">
    <subcellularLocation>
        <location evidence="1">Cell membrane</location>
        <topology evidence="1">Multi-pass membrane protein</topology>
    </subcellularLocation>
</comment>
<feature type="transmembrane region" description="Helical" evidence="6">
    <location>
        <begin position="65"/>
        <end position="82"/>
    </location>
</feature>
<feature type="transmembrane region" description="Helical" evidence="6">
    <location>
        <begin position="247"/>
        <end position="275"/>
    </location>
</feature>
<comment type="caution">
    <text evidence="7">The sequence shown here is derived from an EMBL/GenBank/DDBJ whole genome shotgun (WGS) entry which is preliminary data.</text>
</comment>
<evidence type="ECO:0000313" key="8">
    <source>
        <dbReference type="Proteomes" id="UP000276301"/>
    </source>
</evidence>
<evidence type="ECO:0000256" key="3">
    <source>
        <dbReference type="ARBA" id="ARBA00022692"/>
    </source>
</evidence>
<keyword evidence="3 6" id="KW-0812">Transmembrane</keyword>
<dbReference type="InterPro" id="IPR001851">
    <property type="entry name" value="ABC_transp_permease"/>
</dbReference>
<reference evidence="7 8" key="1">
    <citation type="submission" date="2018-10" db="EMBL/GenBank/DDBJ databases">
        <title>Anaerotruncus faecis sp. nov., isolated from human feces.</title>
        <authorList>
            <person name="Wang Y.-J."/>
        </authorList>
    </citation>
    <scope>NUCLEOTIDE SEQUENCE [LARGE SCALE GENOMIC DNA]</scope>
    <source>
        <strain evidence="7 8">22A2-44</strain>
    </source>
</reference>
<gene>
    <name evidence="7" type="ORF">D4A47_04960</name>
</gene>
<keyword evidence="8" id="KW-1185">Reference proteome</keyword>
<evidence type="ECO:0000256" key="1">
    <source>
        <dbReference type="ARBA" id="ARBA00004651"/>
    </source>
</evidence>
<feature type="transmembrane region" description="Helical" evidence="6">
    <location>
        <begin position="6"/>
        <end position="26"/>
    </location>
</feature>
<keyword evidence="4 6" id="KW-1133">Transmembrane helix</keyword>
<dbReference type="Pfam" id="PF02653">
    <property type="entry name" value="BPD_transp_2"/>
    <property type="match status" value="1"/>
</dbReference>
<accession>A0A498CWK3</accession>
<feature type="transmembrane region" description="Helical" evidence="6">
    <location>
        <begin position="209"/>
        <end position="226"/>
    </location>
</feature>
<name>A0A498CWK3_9FIRM</name>
<evidence type="ECO:0000256" key="6">
    <source>
        <dbReference type="SAM" id="Phobius"/>
    </source>
</evidence>
<dbReference type="GO" id="GO:0022857">
    <property type="term" value="F:transmembrane transporter activity"/>
    <property type="evidence" value="ECO:0007669"/>
    <property type="project" value="InterPro"/>
</dbReference>
<feature type="transmembrane region" description="Helical" evidence="6">
    <location>
        <begin position="89"/>
        <end position="109"/>
    </location>
</feature>
<dbReference type="AlphaFoldDB" id="A0A498CWK3"/>